<sequence>MTYFKIVRSNETESTYEIKSKSSKIEKKYHDDHLQVSMIHMSADRILYIEPLPTKEAYKTYYIIKGSCFVFEDESIVKEGDFFVCKNTEEIQTIKTLEDTVLLVHATNYDVFKTLEDNHTVVDKLLKEIQFKDHYTGEHSLRVYELVKRMALKFGFKSKALNNFTKAAYYHDLGKVKIPDDILNKPDQLSASEFEEIKLHVQYSKEMILENFNSDVFDIIIQHHERYNGSGYPFGLKGEEICLEARILAVCDSYDAMITDRIYKKGKSIEIALIELRELAGILYDPEVVKVFIDMILE</sequence>
<gene>
    <name evidence="3" type="ORF">QE109_13880</name>
</gene>
<protein>
    <submittedName>
        <fullName evidence="3">HD-GYP domain-containing protein</fullName>
        <ecNumber evidence="3">3.1.4.-</ecNumber>
    </submittedName>
</protein>
<dbReference type="RefSeq" id="WP_281095135.1">
    <property type="nucleotide sequence ID" value="NZ_JARYZI010000010.1"/>
</dbReference>
<feature type="domain" description="HD-GYP" evidence="2">
    <location>
        <begin position="114"/>
        <end position="298"/>
    </location>
</feature>
<dbReference type="InterPro" id="IPR037522">
    <property type="entry name" value="HD_GYP_dom"/>
</dbReference>
<dbReference type="PANTHER" id="PTHR43155">
    <property type="entry name" value="CYCLIC DI-GMP PHOSPHODIESTERASE PA4108-RELATED"/>
    <property type="match status" value="1"/>
</dbReference>
<dbReference type="EMBL" id="JARYZI010000010">
    <property type="protein sequence ID" value="MDH8679242.1"/>
    <property type="molecule type" value="Genomic_DNA"/>
</dbReference>
<dbReference type="PANTHER" id="PTHR43155:SF2">
    <property type="entry name" value="CYCLIC DI-GMP PHOSPHODIESTERASE PA4108"/>
    <property type="match status" value="1"/>
</dbReference>
<dbReference type="CDD" id="cd00077">
    <property type="entry name" value="HDc"/>
    <property type="match status" value="1"/>
</dbReference>
<dbReference type="EC" id="3.1.4.-" evidence="3"/>
<dbReference type="Proteomes" id="UP001158045">
    <property type="component" value="Unassembled WGS sequence"/>
</dbReference>
<keyword evidence="4" id="KW-1185">Reference proteome</keyword>
<evidence type="ECO:0000259" key="2">
    <source>
        <dbReference type="PROSITE" id="PS51832"/>
    </source>
</evidence>
<evidence type="ECO:0000313" key="4">
    <source>
        <dbReference type="Proteomes" id="UP001158045"/>
    </source>
</evidence>
<dbReference type="GO" id="GO:0016787">
    <property type="term" value="F:hydrolase activity"/>
    <property type="evidence" value="ECO:0007669"/>
    <property type="project" value="UniProtKB-KW"/>
</dbReference>
<keyword evidence="3" id="KW-0378">Hydrolase</keyword>
<name>A0ABT6NFT9_9FIRM</name>
<evidence type="ECO:0000259" key="1">
    <source>
        <dbReference type="PROSITE" id="PS51831"/>
    </source>
</evidence>
<dbReference type="InterPro" id="IPR003607">
    <property type="entry name" value="HD/PDEase_dom"/>
</dbReference>
<dbReference type="SMART" id="SM00471">
    <property type="entry name" value="HDc"/>
    <property type="match status" value="1"/>
</dbReference>
<organism evidence="3 4">
    <name type="scientific">Fusibacter bizertensis</name>
    <dbReference type="NCBI Taxonomy" id="1488331"/>
    <lineage>
        <taxon>Bacteria</taxon>
        <taxon>Bacillati</taxon>
        <taxon>Bacillota</taxon>
        <taxon>Clostridia</taxon>
        <taxon>Eubacteriales</taxon>
        <taxon>Eubacteriales Family XII. Incertae Sedis</taxon>
        <taxon>Fusibacter</taxon>
    </lineage>
</organism>
<evidence type="ECO:0000313" key="3">
    <source>
        <dbReference type="EMBL" id="MDH8679242.1"/>
    </source>
</evidence>
<feature type="domain" description="HD" evidence="1">
    <location>
        <begin position="136"/>
        <end position="257"/>
    </location>
</feature>
<dbReference type="Pfam" id="PF13487">
    <property type="entry name" value="HD_5"/>
    <property type="match status" value="1"/>
</dbReference>
<comment type="caution">
    <text evidence="3">The sequence shown here is derived from an EMBL/GenBank/DDBJ whole genome shotgun (WGS) entry which is preliminary data.</text>
</comment>
<dbReference type="SUPFAM" id="SSF109604">
    <property type="entry name" value="HD-domain/PDEase-like"/>
    <property type="match status" value="1"/>
</dbReference>
<proteinExistence type="predicted"/>
<dbReference type="PROSITE" id="PS51831">
    <property type="entry name" value="HD"/>
    <property type="match status" value="1"/>
</dbReference>
<dbReference type="Gene3D" id="1.10.3210.10">
    <property type="entry name" value="Hypothetical protein af1432"/>
    <property type="match status" value="1"/>
</dbReference>
<reference evidence="3 4" key="1">
    <citation type="submission" date="2023-04" db="EMBL/GenBank/DDBJ databases">
        <title>Fusibacter bizertensis strain WBS, isolated from littoral bottom sediments of the Arctic seas - biochemical and genomic analysis.</title>
        <authorList>
            <person name="Brioukhanov A.L."/>
        </authorList>
    </citation>
    <scope>NUCLEOTIDE SEQUENCE [LARGE SCALE GENOMIC DNA]</scope>
    <source>
        <strain evidence="3 4">WBS</strain>
    </source>
</reference>
<dbReference type="InterPro" id="IPR006674">
    <property type="entry name" value="HD_domain"/>
</dbReference>
<accession>A0ABT6NFT9</accession>
<dbReference type="PROSITE" id="PS51832">
    <property type="entry name" value="HD_GYP"/>
    <property type="match status" value="1"/>
</dbReference>